<keyword evidence="1" id="KW-0479">Metal-binding</keyword>
<dbReference type="EMBL" id="KZ613944">
    <property type="protein sequence ID" value="PMD41871.1"/>
    <property type="molecule type" value="Genomic_DNA"/>
</dbReference>
<dbReference type="Gene3D" id="1.10.1280.10">
    <property type="entry name" value="Di-copper center containing domain from catechol oxidase"/>
    <property type="match status" value="1"/>
</dbReference>
<evidence type="ECO:0000256" key="1">
    <source>
        <dbReference type="ARBA" id="ARBA00022723"/>
    </source>
</evidence>
<dbReference type="InterPro" id="IPR050316">
    <property type="entry name" value="Tyrosinase/Hemocyanin"/>
</dbReference>
<protein>
    <submittedName>
        <fullName evidence="5">Tyrosinase</fullName>
    </submittedName>
</protein>
<feature type="signal peptide" evidence="2">
    <location>
        <begin position="1"/>
        <end position="16"/>
    </location>
</feature>
<dbReference type="GO" id="GO:0016491">
    <property type="term" value="F:oxidoreductase activity"/>
    <property type="evidence" value="ECO:0007669"/>
    <property type="project" value="InterPro"/>
</dbReference>
<dbReference type="PANTHER" id="PTHR11474:SF116">
    <property type="entry name" value="TYROSINASE"/>
    <property type="match status" value="1"/>
</dbReference>
<dbReference type="SUPFAM" id="SSF48056">
    <property type="entry name" value="Di-copper centre-containing domain"/>
    <property type="match status" value="1"/>
</dbReference>
<dbReference type="GO" id="GO:0046872">
    <property type="term" value="F:metal ion binding"/>
    <property type="evidence" value="ECO:0007669"/>
    <property type="project" value="UniProtKB-KW"/>
</dbReference>
<dbReference type="Proteomes" id="UP000235786">
    <property type="component" value="Unassembled WGS sequence"/>
</dbReference>
<dbReference type="PROSITE" id="PS00497">
    <property type="entry name" value="TYROSINASE_1"/>
    <property type="match status" value="1"/>
</dbReference>
<feature type="chain" id="PRO_5014428140" evidence="2">
    <location>
        <begin position="17"/>
        <end position="364"/>
    </location>
</feature>
<evidence type="ECO:0000259" key="4">
    <source>
        <dbReference type="PROSITE" id="PS00498"/>
    </source>
</evidence>
<dbReference type="OrthoDB" id="6132182at2759"/>
<dbReference type="PRINTS" id="PR00092">
    <property type="entry name" value="TYROSINASE"/>
</dbReference>
<evidence type="ECO:0000313" key="5">
    <source>
        <dbReference type="EMBL" id="PMD41871.1"/>
    </source>
</evidence>
<dbReference type="InterPro" id="IPR002227">
    <property type="entry name" value="Tyrosinase_Cu-bd"/>
</dbReference>
<evidence type="ECO:0000313" key="6">
    <source>
        <dbReference type="Proteomes" id="UP000235786"/>
    </source>
</evidence>
<gene>
    <name evidence="5" type="ORF">L207DRAFT_554098</name>
</gene>
<keyword evidence="6" id="KW-1185">Reference proteome</keyword>
<evidence type="ECO:0000256" key="2">
    <source>
        <dbReference type="SAM" id="SignalP"/>
    </source>
</evidence>
<dbReference type="AlphaFoldDB" id="A0A2J6RTM7"/>
<dbReference type="InterPro" id="IPR008922">
    <property type="entry name" value="Di-copper_centre_dom_sf"/>
</dbReference>
<feature type="domain" description="Tyrosinase copper-binding" evidence="4">
    <location>
        <begin position="286"/>
        <end position="297"/>
    </location>
</feature>
<sequence length="364" mass="39844">MRSFLFLAVLAASATASILKRETATNLPASAFTPTKVLPFSDAQAGTDLVGLNTTQSTSPFGGAQGAAVSAAEAACSANPNVRIEWRSYSTSQRLAFISAIKCLMAKPPSGNFPPATSRYEDFVRLHQMWMPNIHGNPKFLVWHRYFLWTWEMTLRDECGFNQPFPWWDETLDAGNFANSDMFTNTNYFGHLPGPDPNGNPYCIVSGAFAGLTCHIGPGTSTTTPHCLSRMVDETLTAQCNSGFVNLCNSRTDYASMESCSEGGPHAYGHNGIGAVMSDVSASPSDPIFWMHHSFIDHNFRIWENADPARLTTINGDDHFGNPLTLNTVVTVADIFPDVTIGQIMNTMSGVQIGDHTFCYRYSY</sequence>
<dbReference type="Pfam" id="PF00264">
    <property type="entry name" value="Tyrosinase"/>
    <property type="match status" value="1"/>
</dbReference>
<dbReference type="STRING" id="1149755.A0A2J6RTM7"/>
<organism evidence="5 6">
    <name type="scientific">Hyaloscypha variabilis (strain UAMH 11265 / GT02V1 / F)</name>
    <name type="common">Meliniomyces variabilis</name>
    <dbReference type="NCBI Taxonomy" id="1149755"/>
    <lineage>
        <taxon>Eukaryota</taxon>
        <taxon>Fungi</taxon>
        <taxon>Dikarya</taxon>
        <taxon>Ascomycota</taxon>
        <taxon>Pezizomycotina</taxon>
        <taxon>Leotiomycetes</taxon>
        <taxon>Helotiales</taxon>
        <taxon>Hyaloscyphaceae</taxon>
        <taxon>Hyaloscypha</taxon>
        <taxon>Hyaloscypha variabilis</taxon>
    </lineage>
</organism>
<name>A0A2J6RTM7_HYAVF</name>
<dbReference type="PROSITE" id="PS00498">
    <property type="entry name" value="TYROSINASE_2"/>
    <property type="match status" value="1"/>
</dbReference>
<feature type="domain" description="Tyrosinase copper-binding" evidence="3">
    <location>
        <begin position="135"/>
        <end position="152"/>
    </location>
</feature>
<keyword evidence="2" id="KW-0732">Signal</keyword>
<dbReference type="PANTHER" id="PTHR11474">
    <property type="entry name" value="TYROSINASE FAMILY MEMBER"/>
    <property type="match status" value="1"/>
</dbReference>
<reference evidence="5 6" key="1">
    <citation type="submission" date="2016-04" db="EMBL/GenBank/DDBJ databases">
        <title>A degradative enzymes factory behind the ericoid mycorrhizal symbiosis.</title>
        <authorList>
            <consortium name="DOE Joint Genome Institute"/>
            <person name="Martino E."/>
            <person name="Morin E."/>
            <person name="Grelet G."/>
            <person name="Kuo A."/>
            <person name="Kohler A."/>
            <person name="Daghino S."/>
            <person name="Barry K."/>
            <person name="Choi C."/>
            <person name="Cichocki N."/>
            <person name="Clum A."/>
            <person name="Copeland A."/>
            <person name="Hainaut M."/>
            <person name="Haridas S."/>
            <person name="Labutti K."/>
            <person name="Lindquist E."/>
            <person name="Lipzen A."/>
            <person name="Khouja H.-R."/>
            <person name="Murat C."/>
            <person name="Ohm R."/>
            <person name="Olson A."/>
            <person name="Spatafora J."/>
            <person name="Veneault-Fourrey C."/>
            <person name="Henrissat B."/>
            <person name="Grigoriev I."/>
            <person name="Martin F."/>
            <person name="Perotto S."/>
        </authorList>
    </citation>
    <scope>NUCLEOTIDE SEQUENCE [LARGE SCALE GENOMIC DNA]</scope>
    <source>
        <strain evidence="5 6">F</strain>
    </source>
</reference>
<proteinExistence type="predicted"/>
<accession>A0A2J6RTM7</accession>
<evidence type="ECO:0000259" key="3">
    <source>
        <dbReference type="PROSITE" id="PS00497"/>
    </source>
</evidence>